<accession>A0A167IH47</accession>
<name>A0A167IH47_CALVF</name>
<keyword evidence="1" id="KW-0732">Signal</keyword>
<sequence>MHFEFVLPLVLALAAFARPAPLEGDRERRQWCNGAPCHLPVPPDLAPGADAYCNGEPCDVKHARGKIRLGA</sequence>
<dbReference type="EMBL" id="KV417308">
    <property type="protein sequence ID" value="KZO92642.1"/>
    <property type="molecule type" value="Genomic_DNA"/>
</dbReference>
<evidence type="ECO:0000313" key="2">
    <source>
        <dbReference type="EMBL" id="KZO92642.1"/>
    </source>
</evidence>
<feature type="signal peptide" evidence="1">
    <location>
        <begin position="1"/>
        <end position="19"/>
    </location>
</feature>
<organism evidence="2 3">
    <name type="scientific">Calocera viscosa (strain TUFC12733)</name>
    <dbReference type="NCBI Taxonomy" id="1330018"/>
    <lineage>
        <taxon>Eukaryota</taxon>
        <taxon>Fungi</taxon>
        <taxon>Dikarya</taxon>
        <taxon>Basidiomycota</taxon>
        <taxon>Agaricomycotina</taxon>
        <taxon>Dacrymycetes</taxon>
        <taxon>Dacrymycetales</taxon>
        <taxon>Dacrymycetaceae</taxon>
        <taxon>Calocera</taxon>
    </lineage>
</organism>
<reference evidence="2 3" key="1">
    <citation type="journal article" date="2016" name="Mol. Biol. Evol.">
        <title>Comparative Genomics of Early-Diverging Mushroom-Forming Fungi Provides Insights into the Origins of Lignocellulose Decay Capabilities.</title>
        <authorList>
            <person name="Nagy L.G."/>
            <person name="Riley R."/>
            <person name="Tritt A."/>
            <person name="Adam C."/>
            <person name="Daum C."/>
            <person name="Floudas D."/>
            <person name="Sun H."/>
            <person name="Yadav J.S."/>
            <person name="Pangilinan J."/>
            <person name="Larsson K.H."/>
            <person name="Matsuura K."/>
            <person name="Barry K."/>
            <person name="Labutti K."/>
            <person name="Kuo R."/>
            <person name="Ohm R.A."/>
            <person name="Bhattacharya S.S."/>
            <person name="Shirouzu T."/>
            <person name="Yoshinaga Y."/>
            <person name="Martin F.M."/>
            <person name="Grigoriev I.V."/>
            <person name="Hibbett D.S."/>
        </authorList>
    </citation>
    <scope>NUCLEOTIDE SEQUENCE [LARGE SCALE GENOMIC DNA]</scope>
    <source>
        <strain evidence="2 3">TUFC12733</strain>
    </source>
</reference>
<gene>
    <name evidence="2" type="ORF">CALVIDRAFT_540726</name>
</gene>
<proteinExistence type="predicted"/>
<protein>
    <recommendedName>
        <fullName evidence="4">CBM1 domain-containing protein</fullName>
    </recommendedName>
</protein>
<evidence type="ECO:0000256" key="1">
    <source>
        <dbReference type="SAM" id="SignalP"/>
    </source>
</evidence>
<evidence type="ECO:0008006" key="4">
    <source>
        <dbReference type="Google" id="ProtNLM"/>
    </source>
</evidence>
<dbReference type="AlphaFoldDB" id="A0A167IH47"/>
<feature type="chain" id="PRO_5007888181" description="CBM1 domain-containing protein" evidence="1">
    <location>
        <begin position="20"/>
        <end position="71"/>
    </location>
</feature>
<dbReference type="Proteomes" id="UP000076738">
    <property type="component" value="Unassembled WGS sequence"/>
</dbReference>
<evidence type="ECO:0000313" key="3">
    <source>
        <dbReference type="Proteomes" id="UP000076738"/>
    </source>
</evidence>
<keyword evidence="3" id="KW-1185">Reference proteome</keyword>